<keyword evidence="2" id="KW-1185">Reference proteome</keyword>
<proteinExistence type="predicted"/>
<comment type="caution">
    <text evidence="1">The sequence shown here is derived from an EMBL/GenBank/DDBJ whole genome shotgun (WGS) entry which is preliminary data.</text>
</comment>
<dbReference type="RefSeq" id="WP_267026538.1">
    <property type="nucleotide sequence ID" value="NZ_JAIFZO010000002.1"/>
</dbReference>
<dbReference type="Proteomes" id="UP001165590">
    <property type="component" value="Unassembled WGS sequence"/>
</dbReference>
<accession>A0ABT3V1B6</accession>
<organism evidence="1 2">
    <name type="scientific">Streptomyces ortus</name>
    <dbReference type="NCBI Taxonomy" id="2867268"/>
    <lineage>
        <taxon>Bacteria</taxon>
        <taxon>Bacillati</taxon>
        <taxon>Actinomycetota</taxon>
        <taxon>Actinomycetes</taxon>
        <taxon>Kitasatosporales</taxon>
        <taxon>Streptomycetaceae</taxon>
        <taxon>Streptomyces</taxon>
    </lineage>
</organism>
<reference evidence="1" key="1">
    <citation type="journal article" date="2022" name="bioRxiv">
        <title>Discovery and biosynthetic assessment of Streptomyces ortus sp nov. isolated from a deep-sea sponge.</title>
        <authorList>
            <person name="Williams S.E."/>
        </authorList>
    </citation>
    <scope>NUCLEOTIDE SEQUENCE</scope>
    <source>
        <strain evidence="1">A15ISP2-DRY2</strain>
    </source>
</reference>
<evidence type="ECO:0000313" key="1">
    <source>
        <dbReference type="EMBL" id="MCX4233618.1"/>
    </source>
</evidence>
<gene>
    <name evidence="1" type="ORF">K3769_12685</name>
</gene>
<protein>
    <submittedName>
        <fullName evidence="1">Uncharacterized protein</fullName>
    </submittedName>
</protein>
<sequence length="102" mass="11692">MFRPVRDALVGLFTRPRSGGHAVSDLELSAEVRAPDPYVWRLPDPGEARWRRWAKRSRAAGYRLPLPGAEECWNVPEPPVRPHRWDSADDDMVRLYVATGTR</sequence>
<name>A0ABT3V1B6_9ACTN</name>
<dbReference type="EMBL" id="JAIFZO010000002">
    <property type="protein sequence ID" value="MCX4233618.1"/>
    <property type="molecule type" value="Genomic_DNA"/>
</dbReference>
<evidence type="ECO:0000313" key="2">
    <source>
        <dbReference type="Proteomes" id="UP001165590"/>
    </source>
</evidence>